<proteinExistence type="predicted"/>
<dbReference type="InterPro" id="IPR046179">
    <property type="entry name" value="DUF6188"/>
</dbReference>
<dbReference type="Proteomes" id="UP001596066">
    <property type="component" value="Unassembled WGS sequence"/>
</dbReference>
<protein>
    <submittedName>
        <fullName evidence="1">DUF6188 family protein</fullName>
    </submittedName>
</protein>
<reference evidence="2" key="1">
    <citation type="journal article" date="2019" name="Int. J. Syst. Evol. Microbiol.">
        <title>The Global Catalogue of Microorganisms (GCM) 10K type strain sequencing project: providing services to taxonomists for standard genome sequencing and annotation.</title>
        <authorList>
            <consortium name="The Broad Institute Genomics Platform"/>
            <consortium name="The Broad Institute Genome Sequencing Center for Infectious Disease"/>
            <person name="Wu L."/>
            <person name="Ma J."/>
        </authorList>
    </citation>
    <scope>NUCLEOTIDE SEQUENCE [LARGE SCALE GENOMIC DNA]</scope>
    <source>
        <strain evidence="2">CGMCC 4.1622</strain>
    </source>
</reference>
<dbReference type="RefSeq" id="WP_346141376.1">
    <property type="nucleotide sequence ID" value="NZ_BAAAUA010000004.1"/>
</dbReference>
<gene>
    <name evidence="1" type="ORF">ACFPZF_03715</name>
</gene>
<accession>A0ABW0V3M3</accession>
<sequence>MSTDTNLVEHSDRWVLNLRGQRIARVSTDPHLTLSLDSGWDVGVESPALLSNGSVRTNPGLPLTPAAQDMTLQLLGASALSAVAFRSGALRMVFDTGLHLTCPGNSSVWKITGPRGWYFRSAPGGGLTVSPGSGPPHPAS</sequence>
<organism evidence="1 2">
    <name type="scientific">Kitasatospora cinereorecta</name>
    <dbReference type="NCBI Taxonomy" id="285560"/>
    <lineage>
        <taxon>Bacteria</taxon>
        <taxon>Bacillati</taxon>
        <taxon>Actinomycetota</taxon>
        <taxon>Actinomycetes</taxon>
        <taxon>Kitasatosporales</taxon>
        <taxon>Streptomycetaceae</taxon>
        <taxon>Kitasatospora</taxon>
    </lineage>
</organism>
<keyword evidence="2" id="KW-1185">Reference proteome</keyword>
<dbReference type="EMBL" id="JBHSOC010000004">
    <property type="protein sequence ID" value="MFC5640461.1"/>
    <property type="molecule type" value="Genomic_DNA"/>
</dbReference>
<evidence type="ECO:0000313" key="2">
    <source>
        <dbReference type="Proteomes" id="UP001596066"/>
    </source>
</evidence>
<evidence type="ECO:0000313" key="1">
    <source>
        <dbReference type="EMBL" id="MFC5640461.1"/>
    </source>
</evidence>
<comment type="caution">
    <text evidence="1">The sequence shown here is derived from an EMBL/GenBank/DDBJ whole genome shotgun (WGS) entry which is preliminary data.</text>
</comment>
<name>A0ABW0V3M3_9ACTN</name>
<dbReference type="Pfam" id="PF19686">
    <property type="entry name" value="DUF6188"/>
    <property type="match status" value="1"/>
</dbReference>